<reference evidence="2 3" key="1">
    <citation type="submission" date="2017-09" db="EMBL/GenBank/DDBJ databases">
        <title>Large-scale bioinformatics analysis of Bacillus genomes uncovers conserved roles of natural products in bacterial physiology.</title>
        <authorList>
            <consortium name="Agbiome Team Llc"/>
            <person name="Bleich R.M."/>
            <person name="Grubbs K.J."/>
            <person name="Santa Maria K.C."/>
            <person name="Allen S.E."/>
            <person name="Farag S."/>
            <person name="Shank E.A."/>
            <person name="Bowers A."/>
        </authorList>
    </citation>
    <scope>NUCLEOTIDE SEQUENCE [LARGE SCALE GENOMIC DNA]</scope>
    <source>
        <strain evidence="2 3">AFS009893</strain>
    </source>
</reference>
<dbReference type="EMBL" id="NUDP01000117">
    <property type="protein sequence ID" value="PEM65281.1"/>
    <property type="molecule type" value="Genomic_DNA"/>
</dbReference>
<dbReference type="CDD" id="cd24021">
    <property type="entry name" value="ASKHA_NBD_ParM_Psk41-like"/>
    <property type="match status" value="1"/>
</dbReference>
<accession>A0A2A8BYD2</accession>
<proteinExistence type="predicted"/>
<dbReference type="InterPro" id="IPR043129">
    <property type="entry name" value="ATPase_NBD"/>
</dbReference>
<dbReference type="Proteomes" id="UP000219775">
    <property type="component" value="Unassembled WGS sequence"/>
</dbReference>
<name>A0A2A8BYD2_9BACI</name>
<dbReference type="Gene3D" id="3.30.420.40">
    <property type="match status" value="2"/>
</dbReference>
<gene>
    <name evidence="2" type="ORF">CN613_25385</name>
</gene>
<dbReference type="InterPro" id="IPR040607">
    <property type="entry name" value="ALP_N"/>
</dbReference>
<evidence type="ECO:0000313" key="2">
    <source>
        <dbReference type="EMBL" id="PEM65281.1"/>
    </source>
</evidence>
<organism evidence="2 3">
    <name type="scientific">Bacillus pseudomycoides</name>
    <dbReference type="NCBI Taxonomy" id="64104"/>
    <lineage>
        <taxon>Bacteria</taxon>
        <taxon>Bacillati</taxon>
        <taxon>Bacillota</taxon>
        <taxon>Bacilli</taxon>
        <taxon>Bacillales</taxon>
        <taxon>Bacillaceae</taxon>
        <taxon>Bacillus</taxon>
        <taxon>Bacillus cereus group</taxon>
    </lineage>
</organism>
<comment type="caution">
    <text evidence="2">The sequence shown here is derived from an EMBL/GenBank/DDBJ whole genome shotgun (WGS) entry which is preliminary data.</text>
</comment>
<dbReference type="AlphaFoldDB" id="A0A2A8BYD2"/>
<sequence length="353" mass="40143">MTDKLEVANEYNKVIAWESANSFVKVCSEGKTKTYANTMTKAPVKKFTGGMFEVETKDTDVVYEFGIDRFNVGKTNGYDSSTSSNEQRYKTMQFYRESIIAISQFAKNGDTIHAVTALPSIHNKEDIINELSNRFVGEHAITIKKGKKTEKRKFRISKLTVILQPEGTFYFFIADENGNVREQFLNRVQTSKTLVFDIGWGTSDTAEFEGLDMMDYDEIKGVSMKHIFEEIKKYIINEYELTANVDLLDIESQLRETGGKSVSIANVTYDVKDVVDGIYKKYAEKFVTNLTAMYDLNEYGTILLTGGGFQLLDKYIKPHLSKNGDWFENVYPLTNGQVSNVKGYYIYGKYIAG</sequence>
<dbReference type="Pfam" id="PF17989">
    <property type="entry name" value="ALP_N"/>
    <property type="match status" value="1"/>
</dbReference>
<protein>
    <recommendedName>
        <fullName evidence="1">Actin-like protein N-terminal domain-containing protein</fullName>
    </recommendedName>
</protein>
<evidence type="ECO:0000313" key="3">
    <source>
        <dbReference type="Proteomes" id="UP000219775"/>
    </source>
</evidence>
<evidence type="ECO:0000259" key="1">
    <source>
        <dbReference type="Pfam" id="PF17989"/>
    </source>
</evidence>
<feature type="domain" description="Actin-like protein N-terminal" evidence="1">
    <location>
        <begin position="21"/>
        <end position="167"/>
    </location>
</feature>
<dbReference type="RefSeq" id="WP_098129048.1">
    <property type="nucleotide sequence ID" value="NZ_NUDP01000117.1"/>
</dbReference>
<dbReference type="SUPFAM" id="SSF53067">
    <property type="entry name" value="Actin-like ATPase domain"/>
    <property type="match status" value="1"/>
</dbReference>